<dbReference type="InParanoid" id="A0A263D0F6"/>
<dbReference type="Gene3D" id="3.10.450.50">
    <property type="match status" value="1"/>
</dbReference>
<dbReference type="EMBL" id="NKYE01000010">
    <property type="protein sequence ID" value="OZM71913.1"/>
    <property type="molecule type" value="Genomic_DNA"/>
</dbReference>
<evidence type="ECO:0000259" key="1">
    <source>
        <dbReference type="Pfam" id="PF13474"/>
    </source>
</evidence>
<dbReference type="RefSeq" id="WP_094863870.1">
    <property type="nucleotide sequence ID" value="NZ_NKYE01000010.1"/>
</dbReference>
<dbReference type="Proteomes" id="UP000242444">
    <property type="component" value="Unassembled WGS sequence"/>
</dbReference>
<dbReference type="InterPro" id="IPR037401">
    <property type="entry name" value="SnoaL-like"/>
</dbReference>
<organism evidence="2 3">
    <name type="scientific">Amycolatopsis antarctica</name>
    <dbReference type="NCBI Taxonomy" id="1854586"/>
    <lineage>
        <taxon>Bacteria</taxon>
        <taxon>Bacillati</taxon>
        <taxon>Actinomycetota</taxon>
        <taxon>Actinomycetes</taxon>
        <taxon>Pseudonocardiales</taxon>
        <taxon>Pseudonocardiaceae</taxon>
        <taxon>Amycolatopsis</taxon>
    </lineage>
</organism>
<dbReference type="Pfam" id="PF13474">
    <property type="entry name" value="SnoaL_3"/>
    <property type="match status" value="1"/>
</dbReference>
<comment type="caution">
    <text evidence="2">The sequence shown here is derived from an EMBL/GenBank/DDBJ whole genome shotgun (WGS) entry which is preliminary data.</text>
</comment>
<dbReference type="OrthoDB" id="582586at2"/>
<evidence type="ECO:0000313" key="3">
    <source>
        <dbReference type="Proteomes" id="UP000242444"/>
    </source>
</evidence>
<sequence>MTTSTRPDGTRTGPTEADQVAVAALTQKVVAAWAYHDAEAFAGVFVDEGTMILPGVYRKGREEIRAFMAEAFATTYKGTQVTGKPIDFRFLADDVALLLTLGGVLGADESEITTGSAIRASWLAVRREGEWKLAAYQNSPRD</sequence>
<dbReference type="NCBIfam" id="TIGR02246">
    <property type="entry name" value="SgcJ/EcaC family oxidoreductase"/>
    <property type="match status" value="1"/>
</dbReference>
<keyword evidence="3" id="KW-1185">Reference proteome</keyword>
<dbReference type="InterPro" id="IPR011944">
    <property type="entry name" value="Steroid_delta5-4_isomerase"/>
</dbReference>
<feature type="domain" description="SnoaL-like" evidence="1">
    <location>
        <begin position="22"/>
        <end position="140"/>
    </location>
</feature>
<accession>A0A263D0F6</accession>
<protein>
    <submittedName>
        <fullName evidence="2">DUF4440 domain-containing protein</fullName>
    </submittedName>
</protein>
<dbReference type="InterPro" id="IPR032710">
    <property type="entry name" value="NTF2-like_dom_sf"/>
</dbReference>
<proteinExistence type="predicted"/>
<dbReference type="AlphaFoldDB" id="A0A263D0F6"/>
<reference evidence="2 3" key="1">
    <citation type="submission" date="2017-07" db="EMBL/GenBank/DDBJ databases">
        <title>Amycolatopsis antarcticus sp. nov., isolated from the surface of an Antarcticus brown macroalga.</title>
        <authorList>
            <person name="Wang J."/>
            <person name="Leiva S."/>
            <person name="Huang J."/>
            <person name="Huang Y."/>
        </authorList>
    </citation>
    <scope>NUCLEOTIDE SEQUENCE [LARGE SCALE GENOMIC DNA]</scope>
    <source>
        <strain evidence="2 3">AU-G6</strain>
    </source>
</reference>
<dbReference type="SUPFAM" id="SSF54427">
    <property type="entry name" value="NTF2-like"/>
    <property type="match status" value="1"/>
</dbReference>
<evidence type="ECO:0000313" key="2">
    <source>
        <dbReference type="EMBL" id="OZM71913.1"/>
    </source>
</evidence>
<name>A0A263D0F6_9PSEU</name>
<gene>
    <name evidence="2" type="ORF">CFN78_17330</name>
</gene>